<dbReference type="Proteomes" id="UP000436088">
    <property type="component" value="Unassembled WGS sequence"/>
</dbReference>
<keyword evidence="2" id="KW-0418">Kinase</keyword>
<protein>
    <submittedName>
        <fullName evidence="2">Serine/threonine-protein kinase fray2 isoform 1</fullName>
    </submittedName>
</protein>
<evidence type="ECO:0000313" key="2">
    <source>
        <dbReference type="EMBL" id="KAE8710770.1"/>
    </source>
</evidence>
<dbReference type="EMBL" id="VEPZ02000927">
    <property type="protein sequence ID" value="KAE8710770.1"/>
    <property type="molecule type" value="Genomic_DNA"/>
</dbReference>
<proteinExistence type="predicted"/>
<keyword evidence="1" id="KW-0812">Transmembrane</keyword>
<evidence type="ECO:0000313" key="3">
    <source>
        <dbReference type="Proteomes" id="UP000436088"/>
    </source>
</evidence>
<accession>A0A6A3B1G0</accession>
<keyword evidence="1" id="KW-1133">Transmembrane helix</keyword>
<comment type="caution">
    <text evidence="2">The sequence shown here is derived from an EMBL/GenBank/DDBJ whole genome shotgun (WGS) entry which is preliminary data.</text>
</comment>
<keyword evidence="3" id="KW-1185">Reference proteome</keyword>
<dbReference type="AlphaFoldDB" id="A0A6A3B1G0"/>
<feature type="transmembrane region" description="Helical" evidence="1">
    <location>
        <begin position="218"/>
        <end position="238"/>
    </location>
</feature>
<dbReference type="GO" id="GO:0016301">
    <property type="term" value="F:kinase activity"/>
    <property type="evidence" value="ECO:0007669"/>
    <property type="project" value="UniProtKB-KW"/>
</dbReference>
<evidence type="ECO:0000256" key="1">
    <source>
        <dbReference type="SAM" id="Phobius"/>
    </source>
</evidence>
<keyword evidence="2" id="KW-0808">Transferase</keyword>
<keyword evidence="1" id="KW-0472">Membrane</keyword>
<dbReference type="PANTHER" id="PTHR37244:SF1">
    <property type="entry name" value="NADP-SPECIFIC GLUTAMATE DEHYDROGENASE"/>
    <property type="match status" value="1"/>
</dbReference>
<reference evidence="2" key="1">
    <citation type="submission" date="2019-09" db="EMBL/GenBank/DDBJ databases">
        <title>Draft genome information of white flower Hibiscus syriacus.</title>
        <authorList>
            <person name="Kim Y.-M."/>
        </authorList>
    </citation>
    <scope>NUCLEOTIDE SEQUENCE [LARGE SCALE GENOMIC DNA]</scope>
    <source>
        <strain evidence="2">YM2019G1</strain>
    </source>
</reference>
<name>A0A6A3B1G0_HIBSY</name>
<sequence length="251" mass="27979">MCRSTDYYNFRCSDQNLLKIKAFFIRLSGFDSCTDPSSNSLTLLFPIRINESTLEVSGATMRSDSSAFLVLHRMVNVKTRNREAIYGSRERIRAGNGVGFEVYSGEEKVLKGIFRREEQKWKMECKCALKKRDGKTVGGEGAVADVCVAVDGDMEMEERVEMVARKNRRVGFDKLEDIPEERESNSGCCCNCAETYGGGMEGDCGGAEEMCTGTAEEVSWAFDVGIWVVFLGAGYLFSKAAAKTLRRMRTL</sequence>
<gene>
    <name evidence="2" type="ORF">F3Y22_tig00110319pilonHSYRG00304</name>
</gene>
<organism evidence="2 3">
    <name type="scientific">Hibiscus syriacus</name>
    <name type="common">Rose of Sharon</name>
    <dbReference type="NCBI Taxonomy" id="106335"/>
    <lineage>
        <taxon>Eukaryota</taxon>
        <taxon>Viridiplantae</taxon>
        <taxon>Streptophyta</taxon>
        <taxon>Embryophyta</taxon>
        <taxon>Tracheophyta</taxon>
        <taxon>Spermatophyta</taxon>
        <taxon>Magnoliopsida</taxon>
        <taxon>eudicotyledons</taxon>
        <taxon>Gunneridae</taxon>
        <taxon>Pentapetalae</taxon>
        <taxon>rosids</taxon>
        <taxon>malvids</taxon>
        <taxon>Malvales</taxon>
        <taxon>Malvaceae</taxon>
        <taxon>Malvoideae</taxon>
        <taxon>Hibiscus</taxon>
    </lineage>
</organism>
<dbReference type="PANTHER" id="PTHR37244">
    <property type="entry name" value="NADP-SPECIFIC GLUTAMATE DEHYDROGENASE"/>
    <property type="match status" value="1"/>
</dbReference>